<dbReference type="GO" id="GO:0033592">
    <property type="term" value="F:RNA strand annealing activity"/>
    <property type="evidence" value="ECO:0007669"/>
    <property type="project" value="InterPro"/>
</dbReference>
<dbReference type="AlphaFoldDB" id="A0A1G9GSI3"/>
<feature type="domain" description="ProQ/FinO" evidence="6">
    <location>
        <begin position="143"/>
        <end position="252"/>
    </location>
</feature>
<feature type="compositionally biased region" description="Low complexity" evidence="5">
    <location>
        <begin position="103"/>
        <end position="125"/>
    </location>
</feature>
<protein>
    <submittedName>
        <fullName evidence="7">ProP effector</fullName>
    </submittedName>
</protein>
<dbReference type="SMART" id="SM00945">
    <property type="entry name" value="ProQ"/>
    <property type="match status" value="1"/>
</dbReference>
<feature type="coiled-coil region" evidence="4">
    <location>
        <begin position="29"/>
        <end position="63"/>
    </location>
</feature>
<sequence>MEGDALNDDHTTALLSALEQRAEHGLAALREAHTTIADLERRLAELEADNQRLQQEVEARESASSPRSQGLAALMSRRPRFAARHHDSSTDDTAKQTQEQAKPSTPTAAAPAPAVAPEPVESTAESTPAAETPDEPQSRLPIGEAPSPQALLDEWYQRYPQTFFKGHTRPLKVGIHEDLVVREPWPDKLIRRALACYVHLPRYLKAVRAGAERVDLDGSNAGEVSDGEARYARRQLDELRAQNRTRKAQKAERQAQREKDARLEQKLGQLLSKHEQR</sequence>
<dbReference type="PANTHER" id="PTHR38106">
    <property type="entry name" value="RNA CHAPERONE PROQ"/>
    <property type="match status" value="1"/>
</dbReference>
<dbReference type="GO" id="GO:0010608">
    <property type="term" value="P:post-transcriptional regulation of gene expression"/>
    <property type="evidence" value="ECO:0007669"/>
    <property type="project" value="InterPro"/>
</dbReference>
<evidence type="ECO:0000259" key="6">
    <source>
        <dbReference type="SMART" id="SM00945"/>
    </source>
</evidence>
<dbReference type="EMBL" id="FNGH01000002">
    <property type="protein sequence ID" value="SDL03650.1"/>
    <property type="molecule type" value="Genomic_DNA"/>
</dbReference>
<gene>
    <name evidence="7" type="ORF">SAMN05192555_102239</name>
</gene>
<dbReference type="InterPro" id="IPR023529">
    <property type="entry name" value="ProQ"/>
</dbReference>
<keyword evidence="8" id="KW-1185">Reference proteome</keyword>
<evidence type="ECO:0000256" key="4">
    <source>
        <dbReference type="SAM" id="Coils"/>
    </source>
</evidence>
<reference evidence="8" key="1">
    <citation type="submission" date="2016-10" db="EMBL/GenBank/DDBJ databases">
        <authorList>
            <person name="Varghese N."/>
            <person name="Submissions S."/>
        </authorList>
    </citation>
    <scope>NUCLEOTIDE SEQUENCE [LARGE SCALE GENOMIC DNA]</scope>
    <source>
        <strain evidence="8">AAP</strain>
    </source>
</reference>
<evidence type="ECO:0000256" key="3">
    <source>
        <dbReference type="ARBA" id="ARBA00023186"/>
    </source>
</evidence>
<evidence type="ECO:0000313" key="8">
    <source>
        <dbReference type="Proteomes" id="UP000199107"/>
    </source>
</evidence>
<dbReference type="Proteomes" id="UP000199107">
    <property type="component" value="Unassembled WGS sequence"/>
</dbReference>
<dbReference type="Pfam" id="PF04352">
    <property type="entry name" value="ProQ"/>
    <property type="match status" value="1"/>
</dbReference>
<dbReference type="GO" id="GO:0034057">
    <property type="term" value="F:RNA strand-exchange activity"/>
    <property type="evidence" value="ECO:0007669"/>
    <property type="project" value="InterPro"/>
</dbReference>
<feature type="compositionally biased region" description="Basic and acidic residues" evidence="5">
    <location>
        <begin position="249"/>
        <end position="265"/>
    </location>
</feature>
<feature type="compositionally biased region" description="Basic and acidic residues" evidence="5">
    <location>
        <begin position="84"/>
        <end position="94"/>
    </location>
</feature>
<keyword evidence="1" id="KW-0963">Cytoplasm</keyword>
<dbReference type="GO" id="GO:0005829">
    <property type="term" value="C:cytosol"/>
    <property type="evidence" value="ECO:0007669"/>
    <property type="project" value="TreeGrafter"/>
</dbReference>
<evidence type="ECO:0000256" key="1">
    <source>
        <dbReference type="ARBA" id="ARBA00022490"/>
    </source>
</evidence>
<evidence type="ECO:0000313" key="7">
    <source>
        <dbReference type="EMBL" id="SDL03650.1"/>
    </source>
</evidence>
<dbReference type="InterPro" id="IPR016103">
    <property type="entry name" value="ProQ/FinO"/>
</dbReference>
<feature type="region of interest" description="Disordered" evidence="5">
    <location>
        <begin position="238"/>
        <end position="277"/>
    </location>
</feature>
<dbReference type="Gene3D" id="1.10.1710.10">
    <property type="entry name" value="ProQ/FinO domain"/>
    <property type="match status" value="1"/>
</dbReference>
<keyword evidence="3" id="KW-0143">Chaperone</keyword>
<dbReference type="STRING" id="48727.SAMN05192555_102239"/>
<accession>A0A1G9GSI3</accession>
<evidence type="ECO:0000256" key="5">
    <source>
        <dbReference type="SAM" id="MobiDB-lite"/>
    </source>
</evidence>
<dbReference type="PANTHER" id="PTHR38106:SF1">
    <property type="entry name" value="RNA CHAPERONE PROQ"/>
    <property type="match status" value="1"/>
</dbReference>
<evidence type="ECO:0000256" key="2">
    <source>
        <dbReference type="ARBA" id="ARBA00022884"/>
    </source>
</evidence>
<proteinExistence type="predicted"/>
<name>A0A1G9GSI3_9GAMM</name>
<dbReference type="InterPro" id="IPR036442">
    <property type="entry name" value="ProQ/FinO_sf"/>
</dbReference>
<keyword evidence="2" id="KW-0694">RNA-binding</keyword>
<feature type="region of interest" description="Disordered" evidence="5">
    <location>
        <begin position="80"/>
        <end position="145"/>
    </location>
</feature>
<keyword evidence="4" id="KW-0175">Coiled coil</keyword>
<dbReference type="SUPFAM" id="SSF48657">
    <property type="entry name" value="FinO-like"/>
    <property type="match status" value="1"/>
</dbReference>
<organism evidence="7 8">
    <name type="scientific">Franzmannia pantelleriensis</name>
    <dbReference type="NCBI Taxonomy" id="48727"/>
    <lineage>
        <taxon>Bacteria</taxon>
        <taxon>Pseudomonadati</taxon>
        <taxon>Pseudomonadota</taxon>
        <taxon>Gammaproteobacteria</taxon>
        <taxon>Oceanospirillales</taxon>
        <taxon>Halomonadaceae</taxon>
        <taxon>Franzmannia</taxon>
    </lineage>
</organism>